<accession>A0A8S5NWL7</accession>
<evidence type="ECO:0000313" key="1">
    <source>
        <dbReference type="EMBL" id="DAD98610.1"/>
    </source>
</evidence>
<organism evidence="1">
    <name type="scientific">Siphoviridae sp. ctTnV63</name>
    <dbReference type="NCBI Taxonomy" id="2825523"/>
    <lineage>
        <taxon>Viruses</taxon>
        <taxon>Duplodnaviria</taxon>
        <taxon>Heunggongvirae</taxon>
        <taxon>Uroviricota</taxon>
        <taxon>Caudoviricetes</taxon>
    </lineage>
</organism>
<dbReference type="EMBL" id="BK015264">
    <property type="protein sequence ID" value="DAD98610.1"/>
    <property type="molecule type" value="Genomic_DNA"/>
</dbReference>
<name>A0A8S5NWL7_9CAUD</name>
<protein>
    <submittedName>
        <fullName evidence="1">Uncharacterized protein</fullName>
    </submittedName>
</protein>
<reference evidence="1" key="1">
    <citation type="journal article" date="2021" name="Proc. Natl. Acad. Sci. U.S.A.">
        <title>A Catalog of Tens of Thousands of Viruses from Human Metagenomes Reveals Hidden Associations with Chronic Diseases.</title>
        <authorList>
            <person name="Tisza M.J."/>
            <person name="Buck C.B."/>
        </authorList>
    </citation>
    <scope>NUCLEOTIDE SEQUENCE</scope>
    <source>
        <strain evidence="1">CtTnV63</strain>
    </source>
</reference>
<sequence>MDNIKKIRFYDKKNKTELGGFSSMINILYVGAVALSSEKMVMKIILYLKFVPIGLDKLI</sequence>
<proteinExistence type="predicted"/>